<dbReference type="InterPro" id="IPR003959">
    <property type="entry name" value="ATPase_AAA_core"/>
</dbReference>
<dbReference type="PANTHER" id="PTHR43392">
    <property type="entry name" value="AAA-TYPE ATPASE FAMILY PROTEIN / ANKYRIN REPEAT FAMILY PROTEIN"/>
    <property type="match status" value="1"/>
</dbReference>
<feature type="region of interest" description="Disordered" evidence="5">
    <location>
        <begin position="1205"/>
        <end position="1261"/>
    </location>
</feature>
<keyword evidence="3" id="KW-0378">Hydrolase</keyword>
<dbReference type="Gene3D" id="3.40.50.300">
    <property type="entry name" value="P-loop containing nucleotide triphosphate hydrolases"/>
    <property type="match status" value="5"/>
</dbReference>
<protein>
    <recommendedName>
        <fullName evidence="6">AAA+ ATPase domain-containing protein</fullName>
    </recommendedName>
</protein>
<dbReference type="CDD" id="cd18808">
    <property type="entry name" value="SF1_C_Upf1"/>
    <property type="match status" value="1"/>
</dbReference>
<keyword evidence="2" id="KW-0547">Nucleotide-binding</keyword>
<dbReference type="Proteomes" id="UP001562357">
    <property type="component" value="Unassembled WGS sequence"/>
</dbReference>
<dbReference type="InterPro" id="IPR041677">
    <property type="entry name" value="DNA2/NAM7_AAA_11"/>
</dbReference>
<dbReference type="SUPFAM" id="SSF52540">
    <property type="entry name" value="P-loop containing nucleoside triphosphate hydrolases"/>
    <property type="match status" value="4"/>
</dbReference>
<proteinExistence type="inferred from homology"/>
<feature type="compositionally biased region" description="Polar residues" evidence="5">
    <location>
        <begin position="2117"/>
        <end position="2127"/>
    </location>
</feature>
<dbReference type="EMBL" id="BAAFGZ010000282">
    <property type="protein sequence ID" value="GAB0137453.1"/>
    <property type="molecule type" value="Genomic_DNA"/>
</dbReference>
<dbReference type="InterPro" id="IPR047187">
    <property type="entry name" value="SF1_C_Upf1"/>
</dbReference>
<dbReference type="Pfam" id="PF13086">
    <property type="entry name" value="AAA_11"/>
    <property type="match status" value="1"/>
</dbReference>
<evidence type="ECO:0000256" key="4">
    <source>
        <dbReference type="ARBA" id="ARBA00022840"/>
    </source>
</evidence>
<feature type="domain" description="AAA+ ATPase" evidence="6">
    <location>
        <begin position="490"/>
        <end position="858"/>
    </location>
</feature>
<comment type="similarity">
    <text evidence="1">Belongs to the CbxX/CfxQ family.</text>
</comment>
<dbReference type="Pfam" id="PF13087">
    <property type="entry name" value="AAA_12"/>
    <property type="match status" value="1"/>
</dbReference>
<dbReference type="PRINTS" id="PR00819">
    <property type="entry name" value="CBXCFQXSUPER"/>
</dbReference>
<evidence type="ECO:0000256" key="5">
    <source>
        <dbReference type="SAM" id="MobiDB-lite"/>
    </source>
</evidence>
<reference evidence="8" key="1">
    <citation type="submission" date="2024-06" db="EMBL/GenBank/DDBJ databases">
        <title>Draft Genome Sequences of Epichloe bromicola Strains Isolated from Elymus ciliaris.</title>
        <authorList>
            <consortium name="Epichloe bromicola genome sequencing consortium"/>
            <person name="Miura A."/>
            <person name="Imano S."/>
            <person name="Ashida A."/>
            <person name="Sato I."/>
            <person name="Chiba S."/>
            <person name="Tanaka A."/>
            <person name="Camagna M."/>
            <person name="Takemoto D."/>
        </authorList>
    </citation>
    <scope>NUCLEOTIDE SEQUENCE [LARGE SCALE GENOMIC DNA]</scope>
    <source>
        <strain evidence="8">DP</strain>
    </source>
</reference>
<dbReference type="CDD" id="cd17936">
    <property type="entry name" value="EEXXEc_NFX1"/>
    <property type="match status" value="1"/>
</dbReference>
<comment type="caution">
    <text evidence="7">The sequence shown here is derived from an EMBL/GenBank/DDBJ whole genome shotgun (WGS) entry which is preliminary data.</text>
</comment>
<name>A0ABQ0CVL7_9HYPO</name>
<evidence type="ECO:0000256" key="2">
    <source>
        <dbReference type="ARBA" id="ARBA00022741"/>
    </source>
</evidence>
<feature type="domain" description="AAA+ ATPase" evidence="6">
    <location>
        <begin position="1871"/>
        <end position="2008"/>
    </location>
</feature>
<dbReference type="CDD" id="cd06008">
    <property type="entry name" value="NF-X1-zinc-finger"/>
    <property type="match status" value="1"/>
</dbReference>
<keyword evidence="4" id="KW-0067">ATP-binding</keyword>
<dbReference type="PANTHER" id="PTHR43392:SF2">
    <property type="entry name" value="AAA-TYPE ATPASE FAMILY PROTEIN _ ANKYRIN REPEAT FAMILY PROTEIN"/>
    <property type="match status" value="1"/>
</dbReference>
<dbReference type="Pfam" id="PF17866">
    <property type="entry name" value="AAA_lid_6"/>
    <property type="match status" value="2"/>
</dbReference>
<dbReference type="InterPro" id="IPR000641">
    <property type="entry name" value="CbxX/CfxQ"/>
</dbReference>
<feature type="compositionally biased region" description="Basic and acidic residues" evidence="5">
    <location>
        <begin position="1205"/>
        <end position="1216"/>
    </location>
</feature>
<dbReference type="InterPro" id="IPR041627">
    <property type="entry name" value="AAA_lid_6"/>
</dbReference>
<dbReference type="InterPro" id="IPR050773">
    <property type="entry name" value="CbxX/CfxQ_RuBisCO_ESX"/>
</dbReference>
<dbReference type="InterPro" id="IPR003593">
    <property type="entry name" value="AAA+_ATPase"/>
</dbReference>
<dbReference type="InterPro" id="IPR041679">
    <property type="entry name" value="DNA2/NAM7-like_C"/>
</dbReference>
<feature type="compositionally biased region" description="Basic and acidic residues" evidence="5">
    <location>
        <begin position="1223"/>
        <end position="1232"/>
    </location>
</feature>
<evidence type="ECO:0000313" key="8">
    <source>
        <dbReference type="Proteomes" id="UP001562357"/>
    </source>
</evidence>
<organism evidence="7 8">
    <name type="scientific">Epichloe bromicola</name>
    <dbReference type="NCBI Taxonomy" id="79588"/>
    <lineage>
        <taxon>Eukaryota</taxon>
        <taxon>Fungi</taxon>
        <taxon>Dikarya</taxon>
        <taxon>Ascomycota</taxon>
        <taxon>Pezizomycotina</taxon>
        <taxon>Sordariomycetes</taxon>
        <taxon>Hypocreomycetidae</taxon>
        <taxon>Hypocreales</taxon>
        <taxon>Clavicipitaceae</taxon>
        <taxon>Epichloe</taxon>
    </lineage>
</organism>
<evidence type="ECO:0000256" key="3">
    <source>
        <dbReference type="ARBA" id="ARBA00022806"/>
    </source>
</evidence>
<evidence type="ECO:0000256" key="1">
    <source>
        <dbReference type="ARBA" id="ARBA00010378"/>
    </source>
</evidence>
<feature type="domain" description="AAA+ ATPase" evidence="6">
    <location>
        <begin position="1596"/>
        <end position="1743"/>
    </location>
</feature>
<evidence type="ECO:0000313" key="7">
    <source>
        <dbReference type="EMBL" id="GAB0137453.1"/>
    </source>
</evidence>
<feature type="region of interest" description="Disordered" evidence="5">
    <location>
        <begin position="2111"/>
        <end position="2175"/>
    </location>
</feature>
<accession>A0ABQ0CVL7</accession>
<keyword evidence="8" id="KW-1185">Reference proteome</keyword>
<feature type="domain" description="AAA+ ATPase" evidence="6">
    <location>
        <begin position="1315"/>
        <end position="1449"/>
    </location>
</feature>
<dbReference type="SMART" id="SM00382">
    <property type="entry name" value="AAA"/>
    <property type="match status" value="4"/>
</dbReference>
<gene>
    <name evidence="7" type="primary">g5717</name>
    <name evidence="7" type="ORF">EsDP_00005717</name>
</gene>
<dbReference type="CDD" id="cd00009">
    <property type="entry name" value="AAA"/>
    <property type="match status" value="1"/>
</dbReference>
<dbReference type="Gene3D" id="1.10.8.60">
    <property type="match status" value="2"/>
</dbReference>
<evidence type="ECO:0000259" key="6">
    <source>
        <dbReference type="SMART" id="SM00382"/>
    </source>
</evidence>
<dbReference type="InterPro" id="IPR027417">
    <property type="entry name" value="P-loop_NTPase"/>
</dbReference>
<keyword evidence="3" id="KW-0347">Helicase</keyword>
<dbReference type="Pfam" id="PF00004">
    <property type="entry name" value="AAA"/>
    <property type="match status" value="3"/>
</dbReference>
<sequence>MSTDKVLSGRERALFKVFKSHLSGDLCIKSSHDAQRFLEATDMLAKEKSPAFCAESIVSSQNGIETVRSVVRSDPSRGFVSSIMTQLITHLSDPVVKLLNDGEFLKRLLVAILSPPTFWSTLVEFHRESGFNHSSAHVFAWLCLEIVSINSQDLQIPYRDVAELMDRQVLLHSPSYPVRQLAYRVVKVLRVQSIASTADSVHSAGGRHDNDFSDFRAISIFPTADEVRSTEEPFLQRLDDVFEAPRESRPVTYLAWLFRLLREDMLAELREDLAAAWGRSKGTRRPLRLGKMSLAGLGTNGKKRIDPYSLSLRCEEGIVFPRMVGQKARKKFVEDSKSFMKHNALGALCRGDEIIAFGSIMRNVDMLAKDPPIVVIKFTDAVGLKRATEALLHEKRHELKFFVVDTATFAYEPILRRLKGISEIPLEDVLLDPGNAPSTYQPPGRMPHFLDVLKRTLKEGKAVNLSSIVKTVHPVRISGAQLESLINGLESSVGQIQGPPGTGKSYIGALISQIILKKTDQRILVLSYTNHALDQFLEDLLGIGVAEDDMVRLGSKSTTRTAALRLDEHVRQPKFRFSPNINAMIRKLKIEATDVNDKLAELGDKLGAGHVSCDDVLTMLEFLEDGLPYWLSFQVPQTDDGFAIVGMKNKPIQPSDVLRKWAQGGGDGLVAALVGSMDQACRDVWQLPLAVRTELFEKWSFKARQDQMAEFVELADTSHEIQRQIDSLYDESKRSVVRSKRIIGCTTTAAAMYQSIINSAEPDVVLVEEAGEILEAHIITALSPSVKQLVLIGDHKQLRPKVNNYKLTVEKGEGFNLNESLFERLILQGHPYTVLREQHRSHPEISYFARHLSYEHLEDNAKTLEREKVRGLRNRVTFVHHEHHEEQLSRVADARDGGSRTSKRNMFEALMVIKMVKYLSQQGYKTENMVILTPYLGQLSLLRERFSHDHDPCLNDLDSHELVRAGLMEPAAAKLNKRPLRLSTIDNYQGEESDLVIASLTRSNSSGDIGFMSARERLVVLMSRARDGIILFGNMHTFMNSKRGGELWKDFLQALKDKRCLFDGVPVHCERHPDRCALLKSPEDFDQHCPDGGCSEPCGALLSCEQHVCERRCHVVVDHSLVPCSKAVERTCERGHKTKVFCSEKGGGCKSCAREDEETRRRVSRDLELERVRQEQQEAYALELQTIGDEIDHYRRTMACNEEAQRQQRDLAEKKAQLQSLKEASKRRESMAKKPNKAAVQDQSSETKKCKTADSTSTSKAAQEWEVMKANGEPNNKALNELMGMIGLESVKEEFLSVKSSVDTKIRQGVSLSKERLSCSLVGNPGTGKTTVARLWGGFLTWIGVLPGNGFKETTGSKLANGGVSGCEKLLQELQDDGGGVLFIDEAYQLSTGNSPGGKAVLDYMLAEVENLRGKVVFVIAGYSKQMETFFAHNPGFPSRFPIEMKFHDYADEELLSILQQQVHRKFNGKMKIEEGSDGLYFRIAARRVGRGRGAEGFGNARAVENALARIEKRQANRLRQEHRSGSGVKPDDCLFTKEDIIGPEPSATLERCESWRRLNEMIGIREVKQEVKVLLDSLATNYKRELAEEPLMVFSLNRVFLGSPGTGKTTVAKLYGEILAALGILTNGEVVIKTPADFIGSALGQSEAQTKGILASTLGKVLVIDEAYGLHGGSNDGDSFADPYRSAVVDTIVAQVQNTPGEDRCVILVGYKEQMDTMFQSVNPGLSRRFAIDSPFVFHDFDDEALQQILDFKLKGSGFKATGQAKRVALEVLRRERSRPNFGNAGAIDNLLTKGKSAYQKRLSAGKAKGSQLEATDFDEKFDRASMGGTDIQQLFADEIGREKIIALLGGIQDRVKQLKGLDMDISDDVPFNFLFRGPPGTGKTTTARKMGKVYYDLGFLSAASVIECSATDLIGQYMGQTGPKVQKLLDSALGKVLFIDEAYRLGGPGFAKEAIDELVDSVTKEKYKGKLIIILAGYVHDINRLLSVNPGMTSRFPEAVDFDPLSANDCLKLLTILLAKKQAQLEQKRKSFDILCLQSPSEFFKQHVLSLFQRLAAVEGFASARDVKQLVKNMFRGVDLSKESLKLEEHQVSQELQKMLEERLGRVKQEGAPTASESLMRNSQPQPQPEHPCIIRTRTSIDVQGKQATEENRESQPVTEEESSPVRWTSSLLGARDADVSDEVWEQLERDAAEEQRREKEFRQLKEAQKLARGADRDGVVKQVPLEERRRKEEAARKAKLMAHCPAGYQWIKQSGGYRCAGGSHWISDGQVDGTLDS</sequence>